<sequence length="74" mass="8601">MDELKAGDIVVLKGYKVPIMVIERITDVTDAGMATGKKEADCHWFTEEKYHYMHKFNTLCLKKVKERGETDEKH</sequence>
<evidence type="ECO:0008006" key="2">
    <source>
        <dbReference type="Google" id="ProtNLM"/>
    </source>
</evidence>
<gene>
    <name evidence="1" type="ORF">LCGC14_1794550</name>
</gene>
<evidence type="ECO:0000313" key="1">
    <source>
        <dbReference type="EMBL" id="KKM01429.1"/>
    </source>
</evidence>
<proteinExistence type="predicted"/>
<reference evidence="1" key="1">
    <citation type="journal article" date="2015" name="Nature">
        <title>Complex archaea that bridge the gap between prokaryotes and eukaryotes.</title>
        <authorList>
            <person name="Spang A."/>
            <person name="Saw J.H."/>
            <person name="Jorgensen S.L."/>
            <person name="Zaremba-Niedzwiedzka K."/>
            <person name="Martijn J."/>
            <person name="Lind A.E."/>
            <person name="van Eijk R."/>
            <person name="Schleper C."/>
            <person name="Guy L."/>
            <person name="Ettema T.J."/>
        </authorList>
    </citation>
    <scope>NUCLEOTIDE SEQUENCE</scope>
</reference>
<accession>A0A0F9GRI8</accession>
<organism evidence="1">
    <name type="scientific">marine sediment metagenome</name>
    <dbReference type="NCBI Taxonomy" id="412755"/>
    <lineage>
        <taxon>unclassified sequences</taxon>
        <taxon>metagenomes</taxon>
        <taxon>ecological metagenomes</taxon>
    </lineage>
</organism>
<name>A0A0F9GRI8_9ZZZZ</name>
<protein>
    <recommendedName>
        <fullName evidence="2">DUF2158 domain-containing protein</fullName>
    </recommendedName>
</protein>
<dbReference type="EMBL" id="LAZR01017200">
    <property type="protein sequence ID" value="KKM01429.1"/>
    <property type="molecule type" value="Genomic_DNA"/>
</dbReference>
<comment type="caution">
    <text evidence="1">The sequence shown here is derived from an EMBL/GenBank/DDBJ whole genome shotgun (WGS) entry which is preliminary data.</text>
</comment>
<dbReference type="AlphaFoldDB" id="A0A0F9GRI8"/>